<feature type="coiled-coil region" evidence="1">
    <location>
        <begin position="38"/>
        <end position="87"/>
    </location>
</feature>
<accession>A0A7J6DB33</accession>
<proteinExistence type="predicted"/>
<keyword evidence="4" id="KW-1185">Reference proteome</keyword>
<name>A0A7J6DB33_9TELE</name>
<evidence type="ECO:0000313" key="4">
    <source>
        <dbReference type="Proteomes" id="UP000579812"/>
    </source>
</evidence>
<dbReference type="AlphaFoldDB" id="A0A7J6DB33"/>
<gene>
    <name evidence="3" type="ORF">G5714_003951</name>
</gene>
<dbReference type="Proteomes" id="UP000579812">
    <property type="component" value="Unassembled WGS sequence"/>
</dbReference>
<comment type="caution">
    <text evidence="3">The sequence shown here is derived from an EMBL/GenBank/DDBJ whole genome shotgun (WGS) entry which is preliminary data.</text>
</comment>
<evidence type="ECO:0000313" key="3">
    <source>
        <dbReference type="EMBL" id="KAF4116462.1"/>
    </source>
</evidence>
<keyword evidence="1" id="KW-0175">Coiled coil</keyword>
<reference evidence="3 4" key="1">
    <citation type="submission" date="2020-04" db="EMBL/GenBank/DDBJ databases">
        <title>Chromosome-level genome assembly of a cyprinid fish Onychostoma macrolepis by integration of Nanopore Sequencing, Bionano and Hi-C technology.</title>
        <authorList>
            <person name="Wang D."/>
        </authorList>
    </citation>
    <scope>NUCLEOTIDE SEQUENCE [LARGE SCALE GENOMIC DNA]</scope>
    <source>
        <strain evidence="3">SWU-2019</strain>
        <tissue evidence="3">Muscle</tissue>
    </source>
</reference>
<evidence type="ECO:0000256" key="1">
    <source>
        <dbReference type="SAM" id="Coils"/>
    </source>
</evidence>
<sequence length="192" mass="21678">MLEELEDCHKHQTSACGGVENYQEKEPEEATEGRVTPTDSIQEALDDMEERCNRTRESLKQAVNMTREEYDQAVKSLQQEMDELLNNSQTKQPHPSSHDHVQQKQVKQVAGTLIMQNMEYQDDLLQSCQLPRRSTRIKSKTEAPKSILASAAAKQMINVSVRPTGIDIGYTNVPTVGPGLDELDDFDLDDFV</sequence>
<evidence type="ECO:0000256" key="2">
    <source>
        <dbReference type="SAM" id="MobiDB-lite"/>
    </source>
</evidence>
<organism evidence="3 4">
    <name type="scientific">Onychostoma macrolepis</name>
    <dbReference type="NCBI Taxonomy" id="369639"/>
    <lineage>
        <taxon>Eukaryota</taxon>
        <taxon>Metazoa</taxon>
        <taxon>Chordata</taxon>
        <taxon>Craniata</taxon>
        <taxon>Vertebrata</taxon>
        <taxon>Euteleostomi</taxon>
        <taxon>Actinopterygii</taxon>
        <taxon>Neopterygii</taxon>
        <taxon>Teleostei</taxon>
        <taxon>Ostariophysi</taxon>
        <taxon>Cypriniformes</taxon>
        <taxon>Cyprinidae</taxon>
        <taxon>Acrossocheilinae</taxon>
        <taxon>Onychostoma</taxon>
    </lineage>
</organism>
<feature type="region of interest" description="Disordered" evidence="2">
    <location>
        <begin position="1"/>
        <end position="38"/>
    </location>
</feature>
<dbReference type="EMBL" id="JAAMOB010000003">
    <property type="protein sequence ID" value="KAF4116462.1"/>
    <property type="molecule type" value="Genomic_DNA"/>
</dbReference>
<protein>
    <submittedName>
        <fullName evidence="3">Uncharacterized protein</fullName>
    </submittedName>
</protein>